<dbReference type="Proteomes" id="UP000824469">
    <property type="component" value="Unassembled WGS sequence"/>
</dbReference>
<evidence type="ECO:0000256" key="5">
    <source>
        <dbReference type="ARBA" id="ARBA00023242"/>
    </source>
</evidence>
<organism evidence="7 8">
    <name type="scientific">Taxus chinensis</name>
    <name type="common">Chinese yew</name>
    <name type="synonym">Taxus wallichiana var. chinensis</name>
    <dbReference type="NCBI Taxonomy" id="29808"/>
    <lineage>
        <taxon>Eukaryota</taxon>
        <taxon>Viridiplantae</taxon>
        <taxon>Streptophyta</taxon>
        <taxon>Embryophyta</taxon>
        <taxon>Tracheophyta</taxon>
        <taxon>Spermatophyta</taxon>
        <taxon>Pinopsida</taxon>
        <taxon>Pinidae</taxon>
        <taxon>Conifers II</taxon>
        <taxon>Cupressales</taxon>
        <taxon>Taxaceae</taxon>
        <taxon>Taxus</taxon>
    </lineage>
</organism>
<dbReference type="GO" id="GO:0003690">
    <property type="term" value="F:double-stranded DNA binding"/>
    <property type="evidence" value="ECO:0007669"/>
    <property type="project" value="TreeGrafter"/>
</dbReference>
<comment type="subcellular location">
    <subcellularLocation>
        <location evidence="2">Chromosome</location>
    </subcellularLocation>
    <subcellularLocation>
        <location evidence="1">Nucleus</location>
    </subcellularLocation>
</comment>
<dbReference type="GO" id="GO:0045910">
    <property type="term" value="P:negative regulation of DNA recombination"/>
    <property type="evidence" value="ECO:0007669"/>
    <property type="project" value="TreeGrafter"/>
</dbReference>
<evidence type="ECO:0000313" key="7">
    <source>
        <dbReference type="EMBL" id="KAH9313832.1"/>
    </source>
</evidence>
<name>A0AA38G031_TAXCH</name>
<evidence type="ECO:0000256" key="2">
    <source>
        <dbReference type="ARBA" id="ARBA00004286"/>
    </source>
</evidence>
<dbReference type="InterPro" id="IPR036388">
    <property type="entry name" value="WH-like_DNA-bd_sf"/>
</dbReference>
<dbReference type="PROSITE" id="PS51504">
    <property type="entry name" value="H15"/>
    <property type="match status" value="1"/>
</dbReference>
<feature type="non-terminal residue" evidence="7">
    <location>
        <position position="75"/>
    </location>
</feature>
<evidence type="ECO:0000259" key="6">
    <source>
        <dbReference type="PROSITE" id="PS51504"/>
    </source>
</evidence>
<keyword evidence="8" id="KW-1185">Reference proteome</keyword>
<dbReference type="GO" id="GO:0031492">
    <property type="term" value="F:nucleosomal DNA binding"/>
    <property type="evidence" value="ECO:0007669"/>
    <property type="project" value="TreeGrafter"/>
</dbReference>
<comment type="caution">
    <text evidence="7">The sequence shown here is derived from an EMBL/GenBank/DDBJ whole genome shotgun (WGS) entry which is preliminary data.</text>
</comment>
<dbReference type="GO" id="GO:0000786">
    <property type="term" value="C:nucleosome"/>
    <property type="evidence" value="ECO:0007669"/>
    <property type="project" value="InterPro"/>
</dbReference>
<accession>A0AA38G031</accession>
<dbReference type="Pfam" id="PF00538">
    <property type="entry name" value="Linker_histone"/>
    <property type="match status" value="1"/>
</dbReference>
<protein>
    <recommendedName>
        <fullName evidence="6">H15 domain-containing protein</fullName>
    </recommendedName>
</protein>
<keyword evidence="5" id="KW-0539">Nucleus</keyword>
<dbReference type="EMBL" id="JAHRHJ020000005">
    <property type="protein sequence ID" value="KAH9313832.1"/>
    <property type="molecule type" value="Genomic_DNA"/>
</dbReference>
<feature type="domain" description="H15" evidence="6">
    <location>
        <begin position="1"/>
        <end position="62"/>
    </location>
</feature>
<reference evidence="7 8" key="1">
    <citation type="journal article" date="2021" name="Nat. Plants">
        <title>The Taxus genome provides insights into paclitaxel biosynthesis.</title>
        <authorList>
            <person name="Xiong X."/>
            <person name="Gou J."/>
            <person name="Liao Q."/>
            <person name="Li Y."/>
            <person name="Zhou Q."/>
            <person name="Bi G."/>
            <person name="Li C."/>
            <person name="Du R."/>
            <person name="Wang X."/>
            <person name="Sun T."/>
            <person name="Guo L."/>
            <person name="Liang H."/>
            <person name="Lu P."/>
            <person name="Wu Y."/>
            <person name="Zhang Z."/>
            <person name="Ro D.K."/>
            <person name="Shang Y."/>
            <person name="Huang S."/>
            <person name="Yan J."/>
        </authorList>
    </citation>
    <scope>NUCLEOTIDE SEQUENCE [LARGE SCALE GENOMIC DNA]</scope>
    <source>
        <strain evidence="7">Ta-2019</strain>
    </source>
</reference>
<dbReference type="Gene3D" id="1.10.10.10">
    <property type="entry name" value="Winged helix-like DNA-binding domain superfamily/Winged helix DNA-binding domain"/>
    <property type="match status" value="1"/>
</dbReference>
<keyword evidence="3" id="KW-0158">Chromosome</keyword>
<dbReference type="AlphaFoldDB" id="A0AA38G031"/>
<evidence type="ECO:0000256" key="4">
    <source>
        <dbReference type="ARBA" id="ARBA00023125"/>
    </source>
</evidence>
<dbReference type="InterPro" id="IPR005818">
    <property type="entry name" value="Histone_H1/H5_H15"/>
</dbReference>
<dbReference type="GO" id="GO:0006334">
    <property type="term" value="P:nucleosome assembly"/>
    <property type="evidence" value="ECO:0007669"/>
    <property type="project" value="InterPro"/>
</dbReference>
<dbReference type="InterPro" id="IPR036390">
    <property type="entry name" value="WH_DNA-bd_sf"/>
</dbReference>
<gene>
    <name evidence="7" type="ORF">KI387_022459</name>
</gene>
<evidence type="ECO:0000313" key="8">
    <source>
        <dbReference type="Proteomes" id="UP000824469"/>
    </source>
</evidence>
<sequence>MITEAITVLKEHDGSSPIAILKFLLDKYKSNLPTNFKKQLGLQLKNLTKSGKADEGNYMASTSFLRCIRYRRAGL</sequence>
<evidence type="ECO:0000256" key="3">
    <source>
        <dbReference type="ARBA" id="ARBA00022454"/>
    </source>
</evidence>
<dbReference type="GO" id="GO:0030261">
    <property type="term" value="P:chromosome condensation"/>
    <property type="evidence" value="ECO:0007669"/>
    <property type="project" value="TreeGrafter"/>
</dbReference>
<dbReference type="SUPFAM" id="SSF46785">
    <property type="entry name" value="Winged helix' DNA-binding domain"/>
    <property type="match status" value="1"/>
</dbReference>
<dbReference type="SMART" id="SM00526">
    <property type="entry name" value="H15"/>
    <property type="match status" value="1"/>
</dbReference>
<dbReference type="GO" id="GO:0005634">
    <property type="term" value="C:nucleus"/>
    <property type="evidence" value="ECO:0007669"/>
    <property type="project" value="UniProtKB-SubCell"/>
</dbReference>
<dbReference type="PANTHER" id="PTHR11467:SF36">
    <property type="entry name" value="HISTONE 24-RELATED"/>
    <property type="match status" value="1"/>
</dbReference>
<evidence type="ECO:0000256" key="1">
    <source>
        <dbReference type="ARBA" id="ARBA00004123"/>
    </source>
</evidence>
<keyword evidence="4" id="KW-0238">DNA-binding</keyword>
<dbReference type="PANTHER" id="PTHR11467">
    <property type="entry name" value="HISTONE H1"/>
    <property type="match status" value="1"/>
</dbReference>
<proteinExistence type="predicted"/>
<dbReference type="CDD" id="cd00073">
    <property type="entry name" value="H15"/>
    <property type="match status" value="1"/>
</dbReference>